<keyword evidence="3" id="KW-0479">Metal-binding</keyword>
<keyword evidence="4" id="KW-0378">Hydrolase</keyword>
<dbReference type="STRING" id="1160895.CM19_01560"/>
<feature type="domain" description="Metallo-beta-lactamase" evidence="6">
    <location>
        <begin position="32"/>
        <end position="232"/>
    </location>
</feature>
<evidence type="ECO:0000259" key="6">
    <source>
        <dbReference type="SMART" id="SM00849"/>
    </source>
</evidence>
<evidence type="ECO:0000256" key="3">
    <source>
        <dbReference type="ARBA" id="ARBA00022723"/>
    </source>
</evidence>
<dbReference type="CDD" id="cd07729">
    <property type="entry name" value="AHL_lactonase_MBL-fold"/>
    <property type="match status" value="1"/>
</dbReference>
<dbReference type="InterPro" id="IPR051013">
    <property type="entry name" value="MBL_superfamily_lactonases"/>
</dbReference>
<dbReference type="Pfam" id="PF00753">
    <property type="entry name" value="Lactamase_B"/>
    <property type="match status" value="1"/>
</dbReference>
<keyword evidence="8" id="KW-1185">Reference proteome</keyword>
<organism evidence="7 8">
    <name type="scientific">Candidatus Acidianus copahuensis</name>
    <dbReference type="NCBI Taxonomy" id="1160895"/>
    <lineage>
        <taxon>Archaea</taxon>
        <taxon>Thermoproteota</taxon>
        <taxon>Thermoprotei</taxon>
        <taxon>Sulfolobales</taxon>
        <taxon>Sulfolobaceae</taxon>
        <taxon>Acidianus</taxon>
    </lineage>
</organism>
<gene>
    <name evidence="7" type="ORF">CM19_01560</name>
</gene>
<dbReference type="InterPro" id="IPR036866">
    <property type="entry name" value="RibonucZ/Hydroxyglut_hydro"/>
</dbReference>
<proteinExistence type="inferred from homology"/>
<accession>A0A031LUJ7</accession>
<dbReference type="SUPFAM" id="SSF56281">
    <property type="entry name" value="Metallo-hydrolase/oxidoreductase"/>
    <property type="match status" value="1"/>
</dbReference>
<dbReference type="AlphaFoldDB" id="A0A031LUJ7"/>
<name>A0A031LUJ7_9CREN</name>
<evidence type="ECO:0000256" key="2">
    <source>
        <dbReference type="ARBA" id="ARBA00007749"/>
    </source>
</evidence>
<sequence>MEDGFSLLDYGYNFHPKNILVAGNENEMIKVPIVGIIIKYRDLKILFDTGPDARKKYPIMKDLNTTQKEENLLPNQLKLLNLNIKDIDLAIISHLHYDHAGFLGALKGVPIIIQKDELRYAYYPDWFYKDVYHREDFDFPDLDYNMISGDYKITDEIRIISLPGHTPGTQGLEIDTNEKSVIFVSDAIYTLENIFPTKKKQGFDWSTALWGESADKVKLLSIIKKAEVFPGHDVQFYSKKEYAPYVYRINW</sequence>
<protein>
    <recommendedName>
        <fullName evidence="6">Metallo-beta-lactamase domain-containing protein</fullName>
    </recommendedName>
</protein>
<evidence type="ECO:0000256" key="5">
    <source>
        <dbReference type="ARBA" id="ARBA00022833"/>
    </source>
</evidence>
<comment type="cofactor">
    <cofactor evidence="1">
        <name>Zn(2+)</name>
        <dbReference type="ChEBI" id="CHEBI:29105"/>
    </cofactor>
</comment>
<dbReference type="Gene3D" id="3.60.15.10">
    <property type="entry name" value="Ribonuclease Z/Hydroxyacylglutathione hydrolase-like"/>
    <property type="match status" value="1"/>
</dbReference>
<dbReference type="Proteomes" id="UP000024332">
    <property type="component" value="Unassembled WGS sequence"/>
</dbReference>
<dbReference type="OrthoDB" id="197151at2157"/>
<dbReference type="PANTHER" id="PTHR42978">
    <property type="entry name" value="QUORUM-QUENCHING LACTONASE YTNP-RELATED-RELATED"/>
    <property type="match status" value="1"/>
</dbReference>
<dbReference type="EMBL" id="JFZT01000015">
    <property type="protein sequence ID" value="EZQ11445.1"/>
    <property type="molecule type" value="Genomic_DNA"/>
</dbReference>
<reference evidence="7 8" key="1">
    <citation type="submission" date="2014-03" db="EMBL/GenBank/DDBJ databases">
        <title>Draft genome sequence of the novel thermoacidophilic archaea Acidianus copahuensis ALE1 strain, isolated from Copahue volcanic area in Neuquen Argentina.</title>
        <authorList>
            <person name="Urbieta M.S."/>
            <person name="Rascovan N."/>
            <person name="Castro C."/>
            <person name="Revale S."/>
            <person name="Giaveno M.A."/>
            <person name="Vazquez M.P."/>
            <person name="Donati E.R."/>
        </authorList>
    </citation>
    <scope>NUCLEOTIDE SEQUENCE [LARGE SCALE GENOMIC DNA]</scope>
    <source>
        <strain evidence="7 8">ALE1</strain>
    </source>
</reference>
<dbReference type="PANTHER" id="PTHR42978:SF2">
    <property type="entry name" value="102 KBASES UNSTABLE REGION: FROM 1 TO 119443"/>
    <property type="match status" value="1"/>
</dbReference>
<keyword evidence="5" id="KW-0862">Zinc</keyword>
<dbReference type="InterPro" id="IPR001279">
    <property type="entry name" value="Metallo-B-lactamas"/>
</dbReference>
<dbReference type="GO" id="GO:0016787">
    <property type="term" value="F:hydrolase activity"/>
    <property type="evidence" value="ECO:0007669"/>
    <property type="project" value="UniProtKB-KW"/>
</dbReference>
<evidence type="ECO:0000313" key="8">
    <source>
        <dbReference type="Proteomes" id="UP000024332"/>
    </source>
</evidence>
<dbReference type="RefSeq" id="WP_048098639.1">
    <property type="nucleotide sequence ID" value="NZ_JFZT01000015.1"/>
</dbReference>
<evidence type="ECO:0000313" key="7">
    <source>
        <dbReference type="EMBL" id="EZQ11445.1"/>
    </source>
</evidence>
<dbReference type="GO" id="GO:0046872">
    <property type="term" value="F:metal ion binding"/>
    <property type="evidence" value="ECO:0007669"/>
    <property type="project" value="UniProtKB-KW"/>
</dbReference>
<dbReference type="SMART" id="SM00849">
    <property type="entry name" value="Lactamase_B"/>
    <property type="match status" value="1"/>
</dbReference>
<evidence type="ECO:0000256" key="4">
    <source>
        <dbReference type="ARBA" id="ARBA00022801"/>
    </source>
</evidence>
<comment type="similarity">
    <text evidence="2">Belongs to the metallo-beta-lactamase superfamily.</text>
</comment>
<evidence type="ECO:0000256" key="1">
    <source>
        <dbReference type="ARBA" id="ARBA00001947"/>
    </source>
</evidence>
<comment type="caution">
    <text evidence="7">The sequence shown here is derived from an EMBL/GenBank/DDBJ whole genome shotgun (WGS) entry which is preliminary data.</text>
</comment>